<evidence type="ECO:0000256" key="1">
    <source>
        <dbReference type="ARBA" id="ARBA00008023"/>
    </source>
</evidence>
<dbReference type="GO" id="GO:0036222">
    <property type="term" value="F:XTP diphosphatase activity"/>
    <property type="evidence" value="ECO:0007669"/>
    <property type="project" value="UniProtKB-UniRule"/>
</dbReference>
<evidence type="ECO:0000256" key="4">
    <source>
        <dbReference type="ARBA" id="ARBA00022741"/>
    </source>
</evidence>
<evidence type="ECO:0000256" key="5">
    <source>
        <dbReference type="ARBA" id="ARBA00022801"/>
    </source>
</evidence>
<comment type="caution">
    <text evidence="12">The sequence shown here is derived from an EMBL/GenBank/DDBJ whole genome shotgun (WGS) entry which is preliminary data.</text>
</comment>
<keyword evidence="5 10" id="KW-0378">Hydrolase</keyword>
<dbReference type="PANTHER" id="PTHR11067:SF9">
    <property type="entry name" value="INOSINE TRIPHOSPHATE PYROPHOSPHATASE"/>
    <property type="match status" value="1"/>
</dbReference>
<comment type="cofactor">
    <cofactor evidence="10">
        <name>Mg(2+)</name>
        <dbReference type="ChEBI" id="CHEBI:18420"/>
    </cofactor>
    <text evidence="10">Binds 1 Mg(2+) ion per subunit.</text>
</comment>
<dbReference type="GO" id="GO:0046872">
    <property type="term" value="F:metal ion binding"/>
    <property type="evidence" value="ECO:0007669"/>
    <property type="project" value="UniProtKB-KW"/>
</dbReference>
<comment type="catalytic activity">
    <reaction evidence="10">
        <text>ITP + H2O = IMP + diphosphate + H(+)</text>
        <dbReference type="Rhea" id="RHEA:29399"/>
        <dbReference type="ChEBI" id="CHEBI:15377"/>
        <dbReference type="ChEBI" id="CHEBI:15378"/>
        <dbReference type="ChEBI" id="CHEBI:33019"/>
        <dbReference type="ChEBI" id="CHEBI:58053"/>
        <dbReference type="ChEBI" id="CHEBI:61402"/>
        <dbReference type="EC" id="3.6.1.66"/>
    </reaction>
</comment>
<comment type="catalytic activity">
    <reaction evidence="9 10">
        <text>XTP + H2O = XMP + diphosphate + H(+)</text>
        <dbReference type="Rhea" id="RHEA:28610"/>
        <dbReference type="ChEBI" id="CHEBI:15377"/>
        <dbReference type="ChEBI" id="CHEBI:15378"/>
        <dbReference type="ChEBI" id="CHEBI:33019"/>
        <dbReference type="ChEBI" id="CHEBI:57464"/>
        <dbReference type="ChEBI" id="CHEBI:61314"/>
        <dbReference type="EC" id="3.6.1.66"/>
    </reaction>
</comment>
<sequence length="200" mass="21800">MMRTILLATGNQDKANELKAMLGDDFEVMTMKDLDIDLDIIEDGRTFEANALIKVRALQPYVQGKDLIIMGDDSGLSVDCLGGAPGIYSARYAGDNVSYGDNNKKLLKEMANVPEGQRGAAFITAIAMILPDGRELTCEGLVRGKIASDYCGSGGFGYDPLFIHEASGRCYGDMSKEEKNRLSHRALAIQKARELLNQAR</sequence>
<evidence type="ECO:0000256" key="9">
    <source>
        <dbReference type="ARBA" id="ARBA00052017"/>
    </source>
</evidence>
<evidence type="ECO:0000256" key="6">
    <source>
        <dbReference type="ARBA" id="ARBA00022842"/>
    </source>
</evidence>
<dbReference type="SUPFAM" id="SSF52972">
    <property type="entry name" value="ITPase-like"/>
    <property type="match status" value="1"/>
</dbReference>
<evidence type="ECO:0000256" key="3">
    <source>
        <dbReference type="ARBA" id="ARBA00022723"/>
    </source>
</evidence>
<dbReference type="Pfam" id="PF01725">
    <property type="entry name" value="Ham1p_like"/>
    <property type="match status" value="1"/>
</dbReference>
<feature type="binding site" evidence="10">
    <location>
        <position position="74"/>
    </location>
    <ligand>
        <name>substrate</name>
    </ligand>
</feature>
<dbReference type="NCBIfam" id="TIGR00042">
    <property type="entry name" value="RdgB/HAM1 family non-canonical purine NTP pyrophosphatase"/>
    <property type="match status" value="1"/>
</dbReference>
<evidence type="ECO:0000313" key="13">
    <source>
        <dbReference type="Proteomes" id="UP000322619"/>
    </source>
</evidence>
<dbReference type="Gene3D" id="3.90.950.10">
    <property type="match status" value="1"/>
</dbReference>
<name>A0A5D0WTR6_9FIRM</name>
<evidence type="ECO:0000313" key="12">
    <source>
        <dbReference type="EMBL" id="TYC87396.1"/>
    </source>
</evidence>
<dbReference type="GO" id="GO:0000166">
    <property type="term" value="F:nucleotide binding"/>
    <property type="evidence" value="ECO:0007669"/>
    <property type="project" value="UniProtKB-KW"/>
</dbReference>
<feature type="binding site" evidence="10">
    <location>
        <begin position="9"/>
        <end position="14"/>
    </location>
    <ligand>
        <name>substrate</name>
    </ligand>
</feature>
<dbReference type="GO" id="GO:0005829">
    <property type="term" value="C:cytosol"/>
    <property type="evidence" value="ECO:0007669"/>
    <property type="project" value="TreeGrafter"/>
</dbReference>
<comment type="caution">
    <text evidence="10">Lacks conserved residue(s) required for the propagation of feature annotation.</text>
</comment>
<dbReference type="InterPro" id="IPR020922">
    <property type="entry name" value="dITP/XTP_pyrophosphatase"/>
</dbReference>
<dbReference type="GO" id="GO:0009117">
    <property type="term" value="P:nucleotide metabolic process"/>
    <property type="evidence" value="ECO:0007669"/>
    <property type="project" value="UniProtKB-KW"/>
</dbReference>
<protein>
    <recommendedName>
        <fullName evidence="10">dITP/XTP pyrophosphatase</fullName>
        <ecNumber evidence="10">3.6.1.66</ecNumber>
    </recommendedName>
    <alternativeName>
        <fullName evidence="10">Non-canonical purine NTP pyrophosphatase</fullName>
    </alternativeName>
    <alternativeName>
        <fullName evidence="10">Non-standard purine NTP pyrophosphatase</fullName>
    </alternativeName>
    <alternativeName>
        <fullName evidence="10">Nucleoside-triphosphate diphosphatase</fullName>
    </alternativeName>
    <alternativeName>
        <fullName evidence="10">Nucleoside-triphosphate pyrophosphatase</fullName>
        <shortName evidence="10">NTPase</shortName>
    </alternativeName>
</protein>
<organism evidence="12 13">
    <name type="scientific">Acetobacterium wieringae</name>
    <dbReference type="NCBI Taxonomy" id="52694"/>
    <lineage>
        <taxon>Bacteria</taxon>
        <taxon>Bacillati</taxon>
        <taxon>Bacillota</taxon>
        <taxon>Clostridia</taxon>
        <taxon>Eubacteriales</taxon>
        <taxon>Eubacteriaceae</taxon>
        <taxon>Acetobacterium</taxon>
    </lineage>
</organism>
<feature type="active site" description="Proton acceptor" evidence="10">
    <location>
        <position position="73"/>
    </location>
</feature>
<comment type="subunit">
    <text evidence="2 10">Homodimer.</text>
</comment>
<dbReference type="CDD" id="cd00515">
    <property type="entry name" value="HAM1"/>
    <property type="match status" value="1"/>
</dbReference>
<evidence type="ECO:0000256" key="11">
    <source>
        <dbReference type="RuleBase" id="RU003781"/>
    </source>
</evidence>
<dbReference type="InterPro" id="IPR002637">
    <property type="entry name" value="RdgB/HAM1"/>
</dbReference>
<dbReference type="PANTHER" id="PTHR11067">
    <property type="entry name" value="INOSINE TRIPHOSPHATE PYROPHOSPHATASE/HAM1 PROTEIN"/>
    <property type="match status" value="1"/>
</dbReference>
<evidence type="ECO:0000256" key="2">
    <source>
        <dbReference type="ARBA" id="ARBA00011738"/>
    </source>
</evidence>
<keyword evidence="3 10" id="KW-0479">Metal-binding</keyword>
<dbReference type="AlphaFoldDB" id="A0A5D0WTR6"/>
<keyword evidence="7 10" id="KW-0546">Nucleotide metabolism</keyword>
<feature type="binding site" evidence="10">
    <location>
        <begin position="156"/>
        <end position="159"/>
    </location>
    <ligand>
        <name>substrate</name>
    </ligand>
</feature>
<dbReference type="EMBL" id="VSLA01000005">
    <property type="protein sequence ID" value="TYC87396.1"/>
    <property type="molecule type" value="Genomic_DNA"/>
</dbReference>
<accession>A0A5D0WTR6</accession>
<comment type="similarity">
    <text evidence="1 10 11">Belongs to the HAM1 NTPase family.</text>
</comment>
<dbReference type="EC" id="3.6.1.66" evidence="10"/>
<dbReference type="FunFam" id="3.90.950.10:FF:000001">
    <property type="entry name" value="dITP/XTP pyrophosphatase"/>
    <property type="match status" value="1"/>
</dbReference>
<dbReference type="OrthoDB" id="9807456at2"/>
<dbReference type="InterPro" id="IPR029001">
    <property type="entry name" value="ITPase-like_fam"/>
</dbReference>
<evidence type="ECO:0000256" key="7">
    <source>
        <dbReference type="ARBA" id="ARBA00023080"/>
    </source>
</evidence>
<dbReference type="GO" id="GO:0035870">
    <property type="term" value="F:dITP diphosphatase activity"/>
    <property type="evidence" value="ECO:0007669"/>
    <property type="project" value="UniProtKB-UniRule"/>
</dbReference>
<feature type="binding site" evidence="10">
    <location>
        <position position="73"/>
    </location>
    <ligand>
        <name>Mg(2+)</name>
        <dbReference type="ChEBI" id="CHEBI:18420"/>
    </ligand>
</feature>
<dbReference type="GO" id="GO:0036220">
    <property type="term" value="F:ITP diphosphatase activity"/>
    <property type="evidence" value="ECO:0007669"/>
    <property type="project" value="UniProtKB-UniRule"/>
</dbReference>
<reference evidence="12 13" key="1">
    <citation type="submission" date="2019-08" db="EMBL/GenBank/DDBJ databases">
        <title>Isolation and enrichment of carboxydotrophic bacteria from anaerobic sludge for the production of bio-based chemicals from syngas.</title>
        <authorList>
            <person name="Antares A.L."/>
            <person name="Moreira J."/>
            <person name="Diender M."/>
            <person name="Parshina S.N."/>
            <person name="Stams A.J.M."/>
            <person name="Alves M."/>
            <person name="Alves J.I."/>
            <person name="Sousa D.Z."/>
        </authorList>
    </citation>
    <scope>NUCLEOTIDE SEQUENCE [LARGE SCALE GENOMIC DNA]</scope>
    <source>
        <strain evidence="12 13">JM</strain>
    </source>
</reference>
<proteinExistence type="inferred from homology"/>
<dbReference type="Proteomes" id="UP000322619">
    <property type="component" value="Unassembled WGS sequence"/>
</dbReference>
<keyword evidence="6 10" id="KW-0460">Magnesium</keyword>
<dbReference type="HAMAP" id="MF_01405">
    <property type="entry name" value="Non_canon_purine_NTPase"/>
    <property type="match status" value="1"/>
</dbReference>
<feature type="binding site" evidence="10">
    <location>
        <begin position="184"/>
        <end position="185"/>
    </location>
    <ligand>
        <name>substrate</name>
    </ligand>
</feature>
<gene>
    <name evidence="12" type="primary">rdgB</name>
    <name evidence="12" type="ORF">FXB42_04595</name>
</gene>
<feature type="binding site" evidence="10">
    <location>
        <position position="179"/>
    </location>
    <ligand>
        <name>substrate</name>
    </ligand>
</feature>
<comment type="catalytic activity">
    <reaction evidence="8 10">
        <text>dITP + H2O = dIMP + diphosphate + H(+)</text>
        <dbReference type="Rhea" id="RHEA:28342"/>
        <dbReference type="ChEBI" id="CHEBI:15377"/>
        <dbReference type="ChEBI" id="CHEBI:15378"/>
        <dbReference type="ChEBI" id="CHEBI:33019"/>
        <dbReference type="ChEBI" id="CHEBI:61194"/>
        <dbReference type="ChEBI" id="CHEBI:61382"/>
        <dbReference type="EC" id="3.6.1.66"/>
    </reaction>
</comment>
<comment type="function">
    <text evidence="10">Pyrophosphatase that catalyzes the hydrolysis of nucleoside triphosphates to their monophosphate derivatives, with a high preference for the non-canonical purine nucleotides XTP (xanthosine triphosphate), dITP (deoxyinosine triphosphate) and ITP. Seems to function as a house-cleaning enzyme that removes non-canonical purine nucleotides from the nucleotide pool, thus preventing their incorporation into DNA/RNA and avoiding chromosomal lesions.</text>
</comment>
<keyword evidence="4 10" id="KW-0547">Nucleotide-binding</keyword>
<evidence type="ECO:0000256" key="8">
    <source>
        <dbReference type="ARBA" id="ARBA00051875"/>
    </source>
</evidence>
<evidence type="ECO:0000256" key="10">
    <source>
        <dbReference type="HAMAP-Rule" id="MF_01405"/>
    </source>
</evidence>
<dbReference type="GO" id="GO:0017111">
    <property type="term" value="F:ribonucleoside triphosphate phosphatase activity"/>
    <property type="evidence" value="ECO:0007669"/>
    <property type="project" value="InterPro"/>
</dbReference>
<dbReference type="GO" id="GO:0009146">
    <property type="term" value="P:purine nucleoside triphosphate catabolic process"/>
    <property type="evidence" value="ECO:0007669"/>
    <property type="project" value="UniProtKB-UniRule"/>
</dbReference>